<evidence type="ECO:0000313" key="2">
    <source>
        <dbReference type="EMBL" id="SDG78664.1"/>
    </source>
</evidence>
<sequence length="171" mass="17275">MTHQRGLSAILLLGALTLAGCASTTAGTPTVQEAQEQAASRLPGADAGPPIDGCALLSAAEVSDLIGANDGGRPSGISTAGGGCMWENQTTYHSVTVEVGNPGSAPGGVLPKWDPMLGEERKVGTDMRDINGGIEFAAGDRDCMVQVSTTDAAADRASGLALVEKVRQRVG</sequence>
<dbReference type="RefSeq" id="WP_093088090.1">
    <property type="nucleotide sequence ID" value="NZ_FNBE01000015.1"/>
</dbReference>
<evidence type="ECO:0000313" key="3">
    <source>
        <dbReference type="Proteomes" id="UP000198967"/>
    </source>
</evidence>
<evidence type="ECO:0008006" key="4">
    <source>
        <dbReference type="Google" id="ProtNLM"/>
    </source>
</evidence>
<protein>
    <recommendedName>
        <fullName evidence="4">DUF3558 domain-containing protein</fullName>
    </recommendedName>
</protein>
<feature type="chain" id="PRO_5039405070" description="DUF3558 domain-containing protein" evidence="1">
    <location>
        <begin position="27"/>
        <end position="171"/>
    </location>
</feature>
<gene>
    <name evidence="2" type="ORF">SAMN05216377_11571</name>
</gene>
<name>A0A1G7X3A5_PSEOR</name>
<dbReference type="Pfam" id="PF12079">
    <property type="entry name" value="DUF3558"/>
    <property type="match status" value="1"/>
</dbReference>
<dbReference type="OrthoDB" id="4732657at2"/>
<proteinExistence type="predicted"/>
<dbReference type="Proteomes" id="UP000198967">
    <property type="component" value="Unassembled WGS sequence"/>
</dbReference>
<dbReference type="PROSITE" id="PS51257">
    <property type="entry name" value="PROKAR_LIPOPROTEIN"/>
    <property type="match status" value="1"/>
</dbReference>
<dbReference type="STRING" id="366584.SAMN05216377_11571"/>
<organism evidence="2 3">
    <name type="scientific">Pseudonocardia oroxyli</name>
    <dbReference type="NCBI Taxonomy" id="366584"/>
    <lineage>
        <taxon>Bacteria</taxon>
        <taxon>Bacillati</taxon>
        <taxon>Actinomycetota</taxon>
        <taxon>Actinomycetes</taxon>
        <taxon>Pseudonocardiales</taxon>
        <taxon>Pseudonocardiaceae</taxon>
        <taxon>Pseudonocardia</taxon>
    </lineage>
</organism>
<reference evidence="2 3" key="1">
    <citation type="submission" date="2016-10" db="EMBL/GenBank/DDBJ databases">
        <authorList>
            <person name="de Groot N.N."/>
        </authorList>
    </citation>
    <scope>NUCLEOTIDE SEQUENCE [LARGE SCALE GENOMIC DNA]</scope>
    <source>
        <strain evidence="2 3">CGMCC 4.3143</strain>
    </source>
</reference>
<keyword evidence="3" id="KW-1185">Reference proteome</keyword>
<accession>A0A1G7X3A5</accession>
<dbReference type="EMBL" id="FNBE01000015">
    <property type="protein sequence ID" value="SDG78664.1"/>
    <property type="molecule type" value="Genomic_DNA"/>
</dbReference>
<evidence type="ECO:0000256" key="1">
    <source>
        <dbReference type="SAM" id="SignalP"/>
    </source>
</evidence>
<dbReference type="AlphaFoldDB" id="A0A1G7X3A5"/>
<feature type="signal peptide" evidence="1">
    <location>
        <begin position="1"/>
        <end position="26"/>
    </location>
</feature>
<dbReference type="InterPro" id="IPR024520">
    <property type="entry name" value="DUF3558"/>
</dbReference>
<keyword evidence="1" id="KW-0732">Signal</keyword>